<evidence type="ECO:0000256" key="2">
    <source>
        <dbReference type="SAM" id="MobiDB-lite"/>
    </source>
</evidence>
<sequence>MINVRTVEDLVTSWRTARSLSRIQKDNQIATTEIERRRKSIGRGEVRRPWSLKKTRVLGRIQIQRSPAQGRSGHFMADCKKPKQDTKRQPDCNHRDRKEKKVYRKRRSEKAMVAEENKSPWADTDSEESSSGTSSSCDSDEEVQCLMVDDANEKLSQSFEEVKSEKESRATKVELVGSDEVQAALSKLSTENEELRIRSQEMLNENQRLAEIISSWTKSSTSLQKLQGAMKPFGDKSGLGYGSDERSMAEPSTHPTLDRPKLQTKNFVKSSMGQPEEEKSDESKIAVKPQIWQGRYYGLGYTALENPKESWLRKRVEQIRGQPKSDGRTLIQLSNAFTKERQYMPKYHKPRSQGKHTAYHTHLISQNTHRSQTYLDAYTGRYVKITQVWVP</sequence>
<feature type="coiled-coil region" evidence="1">
    <location>
        <begin position="178"/>
        <end position="212"/>
    </location>
</feature>
<evidence type="ECO:0000313" key="3">
    <source>
        <dbReference type="EMBL" id="KZV30455.1"/>
    </source>
</evidence>
<reference evidence="3 4" key="1">
    <citation type="journal article" date="2015" name="Proc. Natl. Acad. Sci. U.S.A.">
        <title>The resurrection genome of Boea hygrometrica: A blueprint for survival of dehydration.</title>
        <authorList>
            <person name="Xiao L."/>
            <person name="Yang G."/>
            <person name="Zhang L."/>
            <person name="Yang X."/>
            <person name="Zhao S."/>
            <person name="Ji Z."/>
            <person name="Zhou Q."/>
            <person name="Hu M."/>
            <person name="Wang Y."/>
            <person name="Chen M."/>
            <person name="Xu Y."/>
            <person name="Jin H."/>
            <person name="Xiao X."/>
            <person name="Hu G."/>
            <person name="Bao F."/>
            <person name="Hu Y."/>
            <person name="Wan P."/>
            <person name="Li L."/>
            <person name="Deng X."/>
            <person name="Kuang T."/>
            <person name="Xiang C."/>
            <person name="Zhu J.K."/>
            <person name="Oliver M.J."/>
            <person name="He Y."/>
        </authorList>
    </citation>
    <scope>NUCLEOTIDE SEQUENCE [LARGE SCALE GENOMIC DNA]</scope>
    <source>
        <strain evidence="4">cv. XS01</strain>
    </source>
</reference>
<keyword evidence="4" id="KW-1185">Reference proteome</keyword>
<feature type="region of interest" description="Disordered" evidence="2">
    <location>
        <begin position="234"/>
        <end position="260"/>
    </location>
</feature>
<feature type="compositionally biased region" description="Basic and acidic residues" evidence="2">
    <location>
        <begin position="77"/>
        <end position="96"/>
    </location>
</feature>
<name>A0A2Z7B7L0_9LAMI</name>
<evidence type="ECO:0000256" key="1">
    <source>
        <dbReference type="SAM" id="Coils"/>
    </source>
</evidence>
<proteinExistence type="predicted"/>
<protein>
    <submittedName>
        <fullName evidence="3">Uncharacterized protein</fullName>
    </submittedName>
</protein>
<dbReference type="Proteomes" id="UP000250235">
    <property type="component" value="Unassembled WGS sequence"/>
</dbReference>
<dbReference type="EMBL" id="KV008276">
    <property type="protein sequence ID" value="KZV30455.1"/>
    <property type="molecule type" value="Genomic_DNA"/>
</dbReference>
<keyword evidence="1" id="KW-0175">Coiled coil</keyword>
<feature type="region of interest" description="Disordered" evidence="2">
    <location>
        <begin position="62"/>
        <end position="140"/>
    </location>
</feature>
<evidence type="ECO:0000313" key="4">
    <source>
        <dbReference type="Proteomes" id="UP000250235"/>
    </source>
</evidence>
<gene>
    <name evidence="3" type="ORF">F511_23380</name>
</gene>
<feature type="compositionally biased region" description="Basic residues" evidence="2">
    <location>
        <begin position="97"/>
        <end position="108"/>
    </location>
</feature>
<accession>A0A2Z7B7L0</accession>
<organism evidence="3 4">
    <name type="scientific">Dorcoceras hygrometricum</name>
    <dbReference type="NCBI Taxonomy" id="472368"/>
    <lineage>
        <taxon>Eukaryota</taxon>
        <taxon>Viridiplantae</taxon>
        <taxon>Streptophyta</taxon>
        <taxon>Embryophyta</taxon>
        <taxon>Tracheophyta</taxon>
        <taxon>Spermatophyta</taxon>
        <taxon>Magnoliopsida</taxon>
        <taxon>eudicotyledons</taxon>
        <taxon>Gunneridae</taxon>
        <taxon>Pentapetalae</taxon>
        <taxon>asterids</taxon>
        <taxon>lamiids</taxon>
        <taxon>Lamiales</taxon>
        <taxon>Gesneriaceae</taxon>
        <taxon>Didymocarpoideae</taxon>
        <taxon>Trichosporeae</taxon>
        <taxon>Loxocarpinae</taxon>
        <taxon>Dorcoceras</taxon>
    </lineage>
</organism>
<feature type="compositionally biased region" description="Basic and acidic residues" evidence="2">
    <location>
        <begin position="109"/>
        <end position="118"/>
    </location>
</feature>
<dbReference type="AlphaFoldDB" id="A0A2Z7B7L0"/>